<dbReference type="Proteomes" id="UP000030671">
    <property type="component" value="Unassembled WGS sequence"/>
</dbReference>
<keyword evidence="2" id="KW-1185">Reference proteome</keyword>
<reference evidence="1 2" key="1">
    <citation type="journal article" date="2012" name="New Phytol.">
        <title>Insight into trade-off between wood decay and parasitism from the genome of a fungal forest pathogen.</title>
        <authorList>
            <person name="Olson A."/>
            <person name="Aerts A."/>
            <person name="Asiegbu F."/>
            <person name="Belbahri L."/>
            <person name="Bouzid O."/>
            <person name="Broberg A."/>
            <person name="Canback B."/>
            <person name="Coutinho P.M."/>
            <person name="Cullen D."/>
            <person name="Dalman K."/>
            <person name="Deflorio G."/>
            <person name="van Diepen L.T."/>
            <person name="Dunand C."/>
            <person name="Duplessis S."/>
            <person name="Durling M."/>
            <person name="Gonthier P."/>
            <person name="Grimwood J."/>
            <person name="Fossdal C.G."/>
            <person name="Hansson D."/>
            <person name="Henrissat B."/>
            <person name="Hietala A."/>
            <person name="Himmelstrand K."/>
            <person name="Hoffmeister D."/>
            <person name="Hogberg N."/>
            <person name="James T.Y."/>
            <person name="Karlsson M."/>
            <person name="Kohler A."/>
            <person name="Kues U."/>
            <person name="Lee Y.H."/>
            <person name="Lin Y.C."/>
            <person name="Lind M."/>
            <person name="Lindquist E."/>
            <person name="Lombard V."/>
            <person name="Lucas S."/>
            <person name="Lunden K."/>
            <person name="Morin E."/>
            <person name="Murat C."/>
            <person name="Park J."/>
            <person name="Raffaello T."/>
            <person name="Rouze P."/>
            <person name="Salamov A."/>
            <person name="Schmutz J."/>
            <person name="Solheim H."/>
            <person name="Stahlberg J."/>
            <person name="Velez H."/>
            <person name="de Vries R.P."/>
            <person name="Wiebenga A."/>
            <person name="Woodward S."/>
            <person name="Yakovlev I."/>
            <person name="Garbelotto M."/>
            <person name="Martin F."/>
            <person name="Grigoriev I.V."/>
            <person name="Stenlid J."/>
        </authorList>
    </citation>
    <scope>NUCLEOTIDE SEQUENCE [LARGE SCALE GENOMIC DNA]</scope>
    <source>
        <strain evidence="1 2">TC 32-1</strain>
    </source>
</reference>
<organism evidence="1 2">
    <name type="scientific">Heterobasidion irregulare (strain TC 32-1)</name>
    <dbReference type="NCBI Taxonomy" id="747525"/>
    <lineage>
        <taxon>Eukaryota</taxon>
        <taxon>Fungi</taxon>
        <taxon>Dikarya</taxon>
        <taxon>Basidiomycota</taxon>
        <taxon>Agaricomycotina</taxon>
        <taxon>Agaricomycetes</taxon>
        <taxon>Russulales</taxon>
        <taxon>Bondarzewiaceae</taxon>
        <taxon>Heterobasidion</taxon>
        <taxon>Heterobasidion annosum species complex</taxon>
    </lineage>
</organism>
<dbReference type="PANTHER" id="PTHR35871:SF1">
    <property type="entry name" value="CXC1-LIKE CYSTEINE CLUSTER ASSOCIATED WITH KDZ TRANSPOSASES DOMAIN-CONTAINING PROTEIN"/>
    <property type="match status" value="1"/>
</dbReference>
<dbReference type="OrthoDB" id="2449121at2759"/>
<sequence>FFFQESLLEQNLKARGHICIFLLKFHCKLDPIEMYWGWCKHWYCKIYKVKFKDAKKVAQQCLNKCPVKVICQFFNQPWWFMDAYHKGLIGKVAEWAVCKQKSHRRVGQCAMMSVDTMLT</sequence>
<gene>
    <name evidence="1" type="ORF">HETIRDRAFT_324669</name>
</gene>
<dbReference type="STRING" id="747525.W4JZ92"/>
<evidence type="ECO:0000313" key="2">
    <source>
        <dbReference type="Proteomes" id="UP000030671"/>
    </source>
</evidence>
<dbReference type="PANTHER" id="PTHR35871">
    <property type="entry name" value="EXPRESSED PROTEIN"/>
    <property type="match status" value="1"/>
</dbReference>
<dbReference type="InParanoid" id="W4JZ92"/>
<feature type="non-terminal residue" evidence="1">
    <location>
        <position position="1"/>
    </location>
</feature>
<dbReference type="AlphaFoldDB" id="W4JZ92"/>
<proteinExistence type="predicted"/>
<accession>W4JZ92</accession>
<dbReference type="EMBL" id="KI925461">
    <property type="protein sequence ID" value="ETW78893.1"/>
    <property type="molecule type" value="Genomic_DNA"/>
</dbReference>
<name>W4JZ92_HETIT</name>
<dbReference type="KEGG" id="hir:HETIRDRAFT_324669"/>
<dbReference type="eggNOG" id="ENOG502RT6R">
    <property type="taxonomic scope" value="Eukaryota"/>
</dbReference>
<evidence type="ECO:0000313" key="1">
    <source>
        <dbReference type="EMBL" id="ETW78893.1"/>
    </source>
</evidence>
<dbReference type="GeneID" id="20671069"/>
<protein>
    <submittedName>
        <fullName evidence="1">Uncharacterized protein</fullName>
    </submittedName>
</protein>
<dbReference type="HOGENOM" id="CLU_005726_8_1_1"/>
<dbReference type="RefSeq" id="XP_009549183.1">
    <property type="nucleotide sequence ID" value="XM_009550888.1"/>
</dbReference>